<gene>
    <name evidence="2" type="ORF">SAMN02982996_00511</name>
</gene>
<dbReference type="STRING" id="71657.SAMN02982996_00511"/>
<organism evidence="2 3">
    <name type="scientific">Lonsdalea quercina</name>
    <dbReference type="NCBI Taxonomy" id="71657"/>
    <lineage>
        <taxon>Bacteria</taxon>
        <taxon>Pseudomonadati</taxon>
        <taxon>Pseudomonadota</taxon>
        <taxon>Gammaproteobacteria</taxon>
        <taxon>Enterobacterales</taxon>
        <taxon>Pectobacteriaceae</taxon>
        <taxon>Lonsdalea</taxon>
    </lineage>
</organism>
<dbReference type="AlphaFoldDB" id="A0A1H3WIL2"/>
<evidence type="ECO:0000313" key="3">
    <source>
        <dbReference type="Proteomes" id="UP000187280"/>
    </source>
</evidence>
<proteinExistence type="predicted"/>
<dbReference type="Pfam" id="PF00419">
    <property type="entry name" value="Fimbrial"/>
    <property type="match status" value="1"/>
</dbReference>
<dbReference type="Proteomes" id="UP000187280">
    <property type="component" value="Unassembled WGS sequence"/>
</dbReference>
<evidence type="ECO:0000313" key="2">
    <source>
        <dbReference type="EMBL" id="SDZ86996.1"/>
    </source>
</evidence>
<keyword evidence="3" id="KW-1185">Reference proteome</keyword>
<sequence length="172" mass="18548">MLWAHVMSLAASASAVGSAKSQDYVYDVGFHVRVVDSPCVLRSDSENIDVDMGEASARALQTNQASEWRDFSIMLTQCSTETLQDVVVSFSGKENTALAGRLAIDPASAAKGVAIGIYRADQLMPLNGNTGKIRLLEGDNRLDFRARLEKVDNEPLAAGSYSATAHFTLSYQ</sequence>
<dbReference type="SUPFAM" id="SSF49401">
    <property type="entry name" value="Bacterial adhesins"/>
    <property type="match status" value="1"/>
</dbReference>
<dbReference type="InterPro" id="IPR050263">
    <property type="entry name" value="Bact_Fimbrial_Adh_Pro"/>
</dbReference>
<dbReference type="InterPro" id="IPR000259">
    <property type="entry name" value="Adhesion_dom_fimbrial"/>
</dbReference>
<dbReference type="PANTHER" id="PTHR33420">
    <property type="entry name" value="FIMBRIAL SUBUNIT ELFA-RELATED"/>
    <property type="match status" value="1"/>
</dbReference>
<dbReference type="InterPro" id="IPR036937">
    <property type="entry name" value="Adhesion_dom_fimbrial_sf"/>
</dbReference>
<evidence type="ECO:0000259" key="1">
    <source>
        <dbReference type="Pfam" id="PF00419"/>
    </source>
</evidence>
<dbReference type="GO" id="GO:0009289">
    <property type="term" value="C:pilus"/>
    <property type="evidence" value="ECO:0007669"/>
    <property type="project" value="InterPro"/>
</dbReference>
<feature type="domain" description="Fimbrial-type adhesion" evidence="1">
    <location>
        <begin position="30"/>
        <end position="172"/>
    </location>
</feature>
<accession>A0A1H3WIL2</accession>
<dbReference type="EMBL" id="FNQS01000001">
    <property type="protein sequence ID" value="SDZ86996.1"/>
    <property type="molecule type" value="Genomic_DNA"/>
</dbReference>
<reference evidence="2 3" key="1">
    <citation type="submission" date="2016-10" db="EMBL/GenBank/DDBJ databases">
        <authorList>
            <person name="de Groot N.N."/>
        </authorList>
    </citation>
    <scope>NUCLEOTIDE SEQUENCE [LARGE SCALE GENOMIC DNA]</scope>
    <source>
        <strain evidence="2 3">ATCC 29281</strain>
    </source>
</reference>
<dbReference type="PANTHER" id="PTHR33420:SF26">
    <property type="entry name" value="FIMBRIAL SUBUNIT"/>
    <property type="match status" value="1"/>
</dbReference>
<dbReference type="Gene3D" id="2.60.40.1090">
    <property type="entry name" value="Fimbrial-type adhesion domain"/>
    <property type="match status" value="1"/>
</dbReference>
<dbReference type="GO" id="GO:0043709">
    <property type="term" value="P:cell adhesion involved in single-species biofilm formation"/>
    <property type="evidence" value="ECO:0007669"/>
    <property type="project" value="TreeGrafter"/>
</dbReference>
<name>A0A1H3WIL2_9GAMM</name>
<protein>
    <submittedName>
        <fullName evidence="2">Pilin (Type 1 fimbria component protein)</fullName>
    </submittedName>
</protein>
<dbReference type="InterPro" id="IPR008966">
    <property type="entry name" value="Adhesion_dom_sf"/>
</dbReference>